<name>A0A5N6LTN0_9ASTR</name>
<evidence type="ECO:0000313" key="2">
    <source>
        <dbReference type="EMBL" id="KAD2804951.1"/>
    </source>
</evidence>
<evidence type="ECO:0000313" key="3">
    <source>
        <dbReference type="Proteomes" id="UP000326396"/>
    </source>
</evidence>
<feature type="compositionally biased region" description="Acidic residues" evidence="1">
    <location>
        <begin position="100"/>
        <end position="119"/>
    </location>
</feature>
<comment type="caution">
    <text evidence="2">The sequence shown here is derived from an EMBL/GenBank/DDBJ whole genome shotgun (WGS) entry which is preliminary data.</text>
</comment>
<dbReference type="EMBL" id="SZYD01000018">
    <property type="protein sequence ID" value="KAD2804951.1"/>
    <property type="molecule type" value="Genomic_DNA"/>
</dbReference>
<feature type="compositionally biased region" description="Acidic residues" evidence="1">
    <location>
        <begin position="127"/>
        <end position="136"/>
    </location>
</feature>
<protein>
    <submittedName>
        <fullName evidence="2">Uncharacterized protein</fullName>
    </submittedName>
</protein>
<reference evidence="2 3" key="1">
    <citation type="submission" date="2019-05" db="EMBL/GenBank/DDBJ databases">
        <title>Mikania micrantha, genome provides insights into the molecular mechanism of rapid growth.</title>
        <authorList>
            <person name="Liu B."/>
        </authorList>
    </citation>
    <scope>NUCLEOTIDE SEQUENCE [LARGE SCALE GENOMIC DNA]</scope>
    <source>
        <strain evidence="2">NLD-2019</strain>
        <tissue evidence="2">Leaf</tissue>
    </source>
</reference>
<dbReference type="Proteomes" id="UP000326396">
    <property type="component" value="Linkage Group LG8"/>
</dbReference>
<gene>
    <name evidence="2" type="ORF">E3N88_38328</name>
</gene>
<feature type="region of interest" description="Disordered" evidence="1">
    <location>
        <begin position="85"/>
        <end position="136"/>
    </location>
</feature>
<proteinExistence type="predicted"/>
<evidence type="ECO:0000256" key="1">
    <source>
        <dbReference type="SAM" id="MobiDB-lite"/>
    </source>
</evidence>
<sequence>MWQIKTGNHFNPLWYRTKKLELKVTISAATDMKSVSRPIINFLGVQNVDNDLAEDLDVVHNNSSSNSVLCIDLSQYFQTRSTHVSNDEAASEVNPPAVVADEDEMFQGEFDYDEDDPDYNTEGSETGTEDYGGESD</sequence>
<organism evidence="2 3">
    <name type="scientific">Mikania micrantha</name>
    <name type="common">bitter vine</name>
    <dbReference type="NCBI Taxonomy" id="192012"/>
    <lineage>
        <taxon>Eukaryota</taxon>
        <taxon>Viridiplantae</taxon>
        <taxon>Streptophyta</taxon>
        <taxon>Embryophyta</taxon>
        <taxon>Tracheophyta</taxon>
        <taxon>Spermatophyta</taxon>
        <taxon>Magnoliopsida</taxon>
        <taxon>eudicotyledons</taxon>
        <taxon>Gunneridae</taxon>
        <taxon>Pentapetalae</taxon>
        <taxon>asterids</taxon>
        <taxon>campanulids</taxon>
        <taxon>Asterales</taxon>
        <taxon>Asteraceae</taxon>
        <taxon>Asteroideae</taxon>
        <taxon>Heliantheae alliance</taxon>
        <taxon>Eupatorieae</taxon>
        <taxon>Mikania</taxon>
    </lineage>
</organism>
<dbReference type="AlphaFoldDB" id="A0A5N6LTN0"/>
<accession>A0A5N6LTN0</accession>
<keyword evidence="3" id="KW-1185">Reference proteome</keyword>